<feature type="region of interest" description="Disordered" evidence="1">
    <location>
        <begin position="59"/>
        <end position="117"/>
    </location>
</feature>
<evidence type="ECO:0000313" key="3">
    <source>
        <dbReference type="Proteomes" id="UP000321058"/>
    </source>
</evidence>
<proteinExistence type="predicted"/>
<gene>
    <name evidence="2" type="ORF">RSO01_03480</name>
</gene>
<organism evidence="2 3">
    <name type="scientific">Reyranella soli</name>
    <dbReference type="NCBI Taxonomy" id="1230389"/>
    <lineage>
        <taxon>Bacteria</taxon>
        <taxon>Pseudomonadati</taxon>
        <taxon>Pseudomonadota</taxon>
        <taxon>Alphaproteobacteria</taxon>
        <taxon>Hyphomicrobiales</taxon>
        <taxon>Reyranellaceae</taxon>
        <taxon>Reyranella</taxon>
    </lineage>
</organism>
<protein>
    <submittedName>
        <fullName evidence="2">Uncharacterized protein</fullName>
    </submittedName>
</protein>
<dbReference type="EMBL" id="BKAJ01000004">
    <property type="protein sequence ID" value="GEP53182.1"/>
    <property type="molecule type" value="Genomic_DNA"/>
</dbReference>
<dbReference type="Proteomes" id="UP000321058">
    <property type="component" value="Unassembled WGS sequence"/>
</dbReference>
<dbReference type="AlphaFoldDB" id="A0A512N2H6"/>
<dbReference type="RefSeq" id="WP_147145522.1">
    <property type="nucleotide sequence ID" value="NZ_BKAJ01000004.1"/>
</dbReference>
<evidence type="ECO:0000313" key="2">
    <source>
        <dbReference type="EMBL" id="GEP53182.1"/>
    </source>
</evidence>
<name>A0A512N2H6_9HYPH</name>
<keyword evidence="3" id="KW-1185">Reference proteome</keyword>
<feature type="compositionally biased region" description="Acidic residues" evidence="1">
    <location>
        <begin position="62"/>
        <end position="104"/>
    </location>
</feature>
<comment type="caution">
    <text evidence="2">The sequence shown here is derived from an EMBL/GenBank/DDBJ whole genome shotgun (WGS) entry which is preliminary data.</text>
</comment>
<evidence type="ECO:0000256" key="1">
    <source>
        <dbReference type="SAM" id="MobiDB-lite"/>
    </source>
</evidence>
<sequence length="152" mass="16547">MEHRAVTDVATGSFRLRKSDQHAASSTIVDMDNDELITLTTVEVSDGVVLLHCLDSSMTALEEAEDEADDEAETEEESEEASEEASEDEETDEDEDEEEEDGEEAEHSAKGRTYTVASGNSVTVRAAVIRLEPIGKQTAEGTYRIHVLQVAG</sequence>
<reference evidence="2 3" key="1">
    <citation type="submission" date="2019-07" db="EMBL/GenBank/DDBJ databases">
        <title>Whole genome shotgun sequence of Reyranella soli NBRC 108950.</title>
        <authorList>
            <person name="Hosoyama A."/>
            <person name="Uohara A."/>
            <person name="Ohji S."/>
            <person name="Ichikawa N."/>
        </authorList>
    </citation>
    <scope>NUCLEOTIDE SEQUENCE [LARGE SCALE GENOMIC DNA]</scope>
    <source>
        <strain evidence="2 3">NBRC 108950</strain>
    </source>
</reference>
<accession>A0A512N2H6</accession>